<keyword evidence="2" id="KW-0408">Iron</keyword>
<dbReference type="SUPFAM" id="SSF46785">
    <property type="entry name" value="Winged helix' DNA-binding domain"/>
    <property type="match status" value="1"/>
</dbReference>
<comment type="caution">
    <text evidence="4">The sequence shown here is derived from an EMBL/GenBank/DDBJ whole genome shotgun (WGS) entry which is preliminary data.</text>
</comment>
<gene>
    <name evidence="3" type="ORF">B0G92_2167</name>
    <name evidence="4" type="ORF">CLV50_1883</name>
</gene>
<comment type="cofactor">
    <cofactor evidence="2">
        <name>Mn(2+)</name>
        <dbReference type="ChEBI" id="CHEBI:29035"/>
    </cofactor>
    <cofactor evidence="2">
        <name>Fe(2+)</name>
        <dbReference type="ChEBI" id="CHEBI:29033"/>
    </cofactor>
    <text evidence="2">Binds 1 Mn(2+) or Fe(2+) ion per subunit.</text>
</comment>
<dbReference type="GO" id="GO:1900376">
    <property type="term" value="P:regulation of secondary metabolite biosynthetic process"/>
    <property type="evidence" value="ECO:0007669"/>
    <property type="project" value="TreeGrafter"/>
</dbReference>
<protein>
    <submittedName>
        <fullName evidence="4">Fur family ferric uptake transcriptional regulator</fullName>
    </submittedName>
</protein>
<dbReference type="PANTHER" id="PTHR33202">
    <property type="entry name" value="ZINC UPTAKE REGULATION PROTEIN"/>
    <property type="match status" value="1"/>
</dbReference>
<reference evidence="4 6" key="2">
    <citation type="submission" date="2018-10" db="EMBL/GenBank/DDBJ databases">
        <title>Genomic Encyclopedia of Archaeal and Bacterial Type Strains, Phase II (KMG-II): from individual species to whole genera.</title>
        <authorList>
            <person name="Goeker M."/>
        </authorList>
    </citation>
    <scope>NUCLEOTIDE SEQUENCE [LARGE SCALE GENOMIC DNA]</scope>
    <source>
        <strain evidence="4 6">DSM 21886</strain>
    </source>
</reference>
<comment type="cofactor">
    <cofactor evidence="1">
        <name>Zn(2+)</name>
        <dbReference type="ChEBI" id="CHEBI:29105"/>
    </cofactor>
    <text evidence="1">Binds 1 zinc ion per subunit.</text>
</comment>
<reference evidence="3 5" key="1">
    <citation type="submission" date="2017-12" db="EMBL/GenBank/DDBJ databases">
        <title>Genomic Encyclopedia of Type Strains, Phase III (KMG-III): the genomes of soil and plant-associated and newly described type strains.</title>
        <authorList>
            <person name="Whitman W."/>
        </authorList>
    </citation>
    <scope>NUCLEOTIDE SEQUENCE [LARGE SCALE GENOMIC DNA]</scope>
    <source>
        <strain evidence="3 5">IP-10</strain>
    </source>
</reference>
<dbReference type="InterPro" id="IPR036390">
    <property type="entry name" value="WH_DNA-bd_sf"/>
</dbReference>
<dbReference type="GO" id="GO:0003700">
    <property type="term" value="F:DNA-binding transcription factor activity"/>
    <property type="evidence" value="ECO:0007669"/>
    <property type="project" value="InterPro"/>
</dbReference>
<keyword evidence="1" id="KW-0479">Metal-binding</keyword>
<evidence type="ECO:0000313" key="3">
    <source>
        <dbReference type="EMBL" id="PKW20888.1"/>
    </source>
</evidence>
<sequence length="124" mass="14032">MSTRNTKTKSIILDSLKKSRQALSHENLLNTLDGQADRATIYRVLNRFCDEGIAHRIIGDDGKQYFAICINCEKKNHHHNHFHFRCLGCDKVECMPNEANLNLPAGYSVANFNGFISGYCPNCN</sequence>
<dbReference type="Gene3D" id="1.10.10.10">
    <property type="entry name" value="Winged helix-like DNA-binding domain superfamily/Winged helix DNA-binding domain"/>
    <property type="match status" value="1"/>
</dbReference>
<dbReference type="Proteomes" id="UP000233767">
    <property type="component" value="Unassembled WGS sequence"/>
</dbReference>
<proteinExistence type="predicted"/>
<dbReference type="EMBL" id="PJND01000008">
    <property type="protein sequence ID" value="PKW20888.1"/>
    <property type="molecule type" value="Genomic_DNA"/>
</dbReference>
<evidence type="ECO:0000256" key="2">
    <source>
        <dbReference type="PIRSR" id="PIRSR602481-2"/>
    </source>
</evidence>
<dbReference type="RefSeq" id="WP_101472182.1">
    <property type="nucleotide sequence ID" value="NZ_PJND01000008.1"/>
</dbReference>
<dbReference type="GO" id="GO:0008270">
    <property type="term" value="F:zinc ion binding"/>
    <property type="evidence" value="ECO:0007669"/>
    <property type="project" value="TreeGrafter"/>
</dbReference>
<keyword evidence="1" id="KW-0862">Zinc</keyword>
<dbReference type="Pfam" id="PF01475">
    <property type="entry name" value="FUR"/>
    <property type="match status" value="1"/>
</dbReference>
<feature type="binding site" evidence="1">
    <location>
        <position position="86"/>
    </location>
    <ligand>
        <name>Zn(2+)</name>
        <dbReference type="ChEBI" id="CHEBI:29105"/>
    </ligand>
</feature>
<feature type="binding site" evidence="2">
    <location>
        <position position="98"/>
    </location>
    <ligand>
        <name>Fe cation</name>
        <dbReference type="ChEBI" id="CHEBI:24875"/>
    </ligand>
</feature>
<organism evidence="4 6">
    <name type="scientific">Flavobacterium lindanitolerans</name>
    <dbReference type="NCBI Taxonomy" id="428988"/>
    <lineage>
        <taxon>Bacteria</taxon>
        <taxon>Pseudomonadati</taxon>
        <taxon>Bacteroidota</taxon>
        <taxon>Flavobacteriia</taxon>
        <taxon>Flavobacteriales</taxon>
        <taxon>Flavobacteriaceae</taxon>
        <taxon>Flavobacterium</taxon>
    </lineage>
</organism>
<dbReference type="GO" id="GO:0000976">
    <property type="term" value="F:transcription cis-regulatory region binding"/>
    <property type="evidence" value="ECO:0007669"/>
    <property type="project" value="TreeGrafter"/>
</dbReference>
<dbReference type="InterPro" id="IPR002481">
    <property type="entry name" value="FUR"/>
</dbReference>
<dbReference type="AlphaFoldDB" id="A0A497V0L8"/>
<evidence type="ECO:0000313" key="5">
    <source>
        <dbReference type="Proteomes" id="UP000233767"/>
    </source>
</evidence>
<feature type="binding site" evidence="2">
    <location>
        <position position="77"/>
    </location>
    <ligand>
        <name>Fe cation</name>
        <dbReference type="ChEBI" id="CHEBI:24875"/>
    </ligand>
</feature>
<feature type="binding site" evidence="1">
    <location>
        <position position="120"/>
    </location>
    <ligand>
        <name>Zn(2+)</name>
        <dbReference type="ChEBI" id="CHEBI:29105"/>
    </ligand>
</feature>
<feature type="binding site" evidence="1">
    <location>
        <position position="123"/>
    </location>
    <ligand>
        <name>Zn(2+)</name>
        <dbReference type="ChEBI" id="CHEBI:29105"/>
    </ligand>
</feature>
<evidence type="ECO:0000256" key="1">
    <source>
        <dbReference type="PIRSR" id="PIRSR602481-1"/>
    </source>
</evidence>
<dbReference type="InterPro" id="IPR036388">
    <property type="entry name" value="WH-like_DNA-bd_sf"/>
</dbReference>
<dbReference type="Proteomes" id="UP000275027">
    <property type="component" value="Unassembled WGS sequence"/>
</dbReference>
<evidence type="ECO:0000313" key="6">
    <source>
        <dbReference type="Proteomes" id="UP000275027"/>
    </source>
</evidence>
<dbReference type="EMBL" id="RCCB01000011">
    <property type="protein sequence ID" value="RLJ30473.1"/>
    <property type="molecule type" value="Genomic_DNA"/>
</dbReference>
<dbReference type="PANTHER" id="PTHR33202:SF22">
    <property type="entry name" value="HYDROGEN PEROXIDE SENSITIVE REPRESSOR"/>
    <property type="match status" value="1"/>
</dbReference>
<dbReference type="GO" id="GO:0045892">
    <property type="term" value="P:negative regulation of DNA-templated transcription"/>
    <property type="evidence" value="ECO:0007669"/>
    <property type="project" value="TreeGrafter"/>
</dbReference>
<evidence type="ECO:0000313" key="4">
    <source>
        <dbReference type="EMBL" id="RLJ30473.1"/>
    </source>
</evidence>
<accession>A0A497V0L8</accession>
<name>A0A497V0L8_9FLAO</name>
<keyword evidence="5" id="KW-1185">Reference proteome</keyword>
<feature type="binding site" evidence="1">
    <location>
        <position position="89"/>
    </location>
    <ligand>
        <name>Zn(2+)</name>
        <dbReference type="ChEBI" id="CHEBI:29105"/>
    </ligand>
</feature>